<evidence type="ECO:0000313" key="2">
    <source>
        <dbReference type="EMBL" id="RXR15957.1"/>
    </source>
</evidence>
<gene>
    <name evidence="2" type="ORF">EQG63_12145</name>
</gene>
<sequence>MNKIYVLIFLTLFSFAFTSCDPGLMNEYIVENNSDFDLKVVTKLNINKRSISEIDSIKIIHIKKHERAQIISYGEIGRVHDKENEFLESVDSLYITFNNKKIKEEFLNRKNWKYKIIDRGYFSMAKVEYVLDINNNNIK</sequence>
<feature type="signal peptide" evidence="1">
    <location>
        <begin position="1"/>
        <end position="18"/>
    </location>
</feature>
<dbReference type="OrthoDB" id="9958262at2"/>
<feature type="chain" id="PRO_5020206067" description="Lipoprotein" evidence="1">
    <location>
        <begin position="19"/>
        <end position="139"/>
    </location>
</feature>
<dbReference type="PROSITE" id="PS51257">
    <property type="entry name" value="PROKAR_LIPOPROTEIN"/>
    <property type="match status" value="1"/>
</dbReference>
<dbReference type="RefSeq" id="WP_129436642.1">
    <property type="nucleotide sequence ID" value="NZ_SBKO01000014.1"/>
</dbReference>
<dbReference type="EMBL" id="SBKO01000014">
    <property type="protein sequence ID" value="RXR15957.1"/>
    <property type="molecule type" value="Genomic_DNA"/>
</dbReference>
<keyword evidence="3" id="KW-1185">Reference proteome</keyword>
<protein>
    <recommendedName>
        <fullName evidence="4">Lipoprotein</fullName>
    </recommendedName>
</protein>
<dbReference type="AlphaFoldDB" id="A0A4Q1K1D5"/>
<evidence type="ECO:0008006" key="4">
    <source>
        <dbReference type="Google" id="ProtNLM"/>
    </source>
</evidence>
<accession>A0A4Q1K1D5</accession>
<proteinExistence type="predicted"/>
<evidence type="ECO:0000256" key="1">
    <source>
        <dbReference type="SAM" id="SignalP"/>
    </source>
</evidence>
<name>A0A4Q1K1D5_9FLAO</name>
<evidence type="ECO:0000313" key="3">
    <source>
        <dbReference type="Proteomes" id="UP000290283"/>
    </source>
</evidence>
<organism evidence="2 3">
    <name type="scientific">Flavobacterium amnicola</name>
    <dbReference type="NCBI Taxonomy" id="2506422"/>
    <lineage>
        <taxon>Bacteria</taxon>
        <taxon>Pseudomonadati</taxon>
        <taxon>Bacteroidota</taxon>
        <taxon>Flavobacteriia</taxon>
        <taxon>Flavobacteriales</taxon>
        <taxon>Flavobacteriaceae</taxon>
        <taxon>Flavobacterium</taxon>
    </lineage>
</organism>
<reference evidence="3" key="1">
    <citation type="submission" date="2019-01" db="EMBL/GenBank/DDBJ databases">
        <title>Cytophagaceae bacterium strain CAR-16.</title>
        <authorList>
            <person name="Chen W.-M."/>
        </authorList>
    </citation>
    <scope>NUCLEOTIDE SEQUENCE [LARGE SCALE GENOMIC DNA]</scope>
    <source>
        <strain evidence="3">LLJ-11</strain>
    </source>
</reference>
<dbReference type="Proteomes" id="UP000290283">
    <property type="component" value="Unassembled WGS sequence"/>
</dbReference>
<keyword evidence="1" id="KW-0732">Signal</keyword>
<comment type="caution">
    <text evidence="2">The sequence shown here is derived from an EMBL/GenBank/DDBJ whole genome shotgun (WGS) entry which is preliminary data.</text>
</comment>